<evidence type="ECO:0000313" key="4">
    <source>
        <dbReference type="Proteomes" id="UP000002168"/>
    </source>
</evidence>
<accession>B1KLD6</accession>
<dbReference type="PROSITE" id="PS50005">
    <property type="entry name" value="TPR"/>
    <property type="match status" value="1"/>
</dbReference>
<gene>
    <name evidence="3" type="ordered locus">Swoo_1575</name>
</gene>
<keyword evidence="1" id="KW-0802">TPR repeat</keyword>
<feature type="repeat" description="TPR" evidence="1">
    <location>
        <begin position="788"/>
        <end position="821"/>
    </location>
</feature>
<keyword evidence="4" id="KW-1185">Reference proteome</keyword>
<proteinExistence type="predicted"/>
<dbReference type="InterPro" id="IPR011990">
    <property type="entry name" value="TPR-like_helical_dom_sf"/>
</dbReference>
<evidence type="ECO:0000259" key="2">
    <source>
        <dbReference type="Pfam" id="PF01973"/>
    </source>
</evidence>
<dbReference type="KEGG" id="swd:Swoo_1575"/>
<dbReference type="HOGENOM" id="CLU_340603_0_0_6"/>
<dbReference type="STRING" id="392500.Swoo_1575"/>
<dbReference type="EMBL" id="CP000961">
    <property type="protein sequence ID" value="ACA85861.1"/>
    <property type="molecule type" value="Genomic_DNA"/>
</dbReference>
<dbReference type="InterPro" id="IPR019734">
    <property type="entry name" value="TPR_rpt"/>
</dbReference>
<dbReference type="PANTHER" id="PTHR41786:SF1">
    <property type="entry name" value="6-HYDROXYMETHYLPTERIN DIPHOSPHOKINASE MPTE-LIKE DOMAIN-CONTAINING PROTEIN"/>
    <property type="match status" value="1"/>
</dbReference>
<evidence type="ECO:0000313" key="3">
    <source>
        <dbReference type="EMBL" id="ACA85861.1"/>
    </source>
</evidence>
<dbReference type="Pfam" id="PF01973">
    <property type="entry name" value="MptE-like"/>
    <property type="match status" value="1"/>
</dbReference>
<dbReference type="PANTHER" id="PTHR41786">
    <property type="entry name" value="MOTILITY ACCESSORY FACTOR MAF"/>
    <property type="match status" value="1"/>
</dbReference>
<reference evidence="3 4" key="1">
    <citation type="submission" date="2008-02" db="EMBL/GenBank/DDBJ databases">
        <title>Complete sequence of Shewanella woodyi ATCC 51908.</title>
        <authorList>
            <consortium name="US DOE Joint Genome Institute"/>
            <person name="Copeland A."/>
            <person name="Lucas S."/>
            <person name="Lapidus A."/>
            <person name="Glavina del Rio T."/>
            <person name="Dalin E."/>
            <person name="Tice H."/>
            <person name="Bruce D."/>
            <person name="Goodwin L."/>
            <person name="Pitluck S."/>
            <person name="Sims D."/>
            <person name="Brettin T."/>
            <person name="Detter J.C."/>
            <person name="Han C."/>
            <person name="Kuske C.R."/>
            <person name="Schmutz J."/>
            <person name="Larimer F."/>
            <person name="Land M."/>
            <person name="Hauser L."/>
            <person name="Kyrpides N."/>
            <person name="Lykidis A."/>
            <person name="Zhao J.-S."/>
            <person name="Richardson P."/>
        </authorList>
    </citation>
    <scope>NUCLEOTIDE SEQUENCE [LARGE SCALE GENOMIC DNA]</scope>
    <source>
        <strain evidence="4">ATCC 51908 / MS32</strain>
    </source>
</reference>
<dbReference type="InterPro" id="IPR002826">
    <property type="entry name" value="MptE-like"/>
</dbReference>
<organism evidence="3 4">
    <name type="scientific">Shewanella woodyi (strain ATCC 51908 / MS32)</name>
    <dbReference type="NCBI Taxonomy" id="392500"/>
    <lineage>
        <taxon>Bacteria</taxon>
        <taxon>Pseudomonadati</taxon>
        <taxon>Pseudomonadota</taxon>
        <taxon>Gammaproteobacteria</taxon>
        <taxon>Alteromonadales</taxon>
        <taxon>Shewanellaceae</taxon>
        <taxon>Shewanella</taxon>
    </lineage>
</organism>
<dbReference type="Gene3D" id="1.25.40.10">
    <property type="entry name" value="Tetratricopeptide repeat domain"/>
    <property type="match status" value="1"/>
</dbReference>
<evidence type="ECO:0000256" key="1">
    <source>
        <dbReference type="PROSITE-ProRule" id="PRU00339"/>
    </source>
</evidence>
<feature type="domain" description="6-hydroxymethylpterin diphosphokinase MptE-like" evidence="2">
    <location>
        <begin position="175"/>
        <end position="339"/>
    </location>
</feature>
<dbReference type="AlphaFoldDB" id="B1KLD6"/>
<dbReference type="Proteomes" id="UP000002168">
    <property type="component" value="Chromosome"/>
</dbReference>
<protein>
    <recommendedName>
        <fullName evidence="2">6-hydroxymethylpterin diphosphokinase MptE-like domain-containing protein</fullName>
    </recommendedName>
</protein>
<dbReference type="RefSeq" id="WP_012324207.1">
    <property type="nucleotide sequence ID" value="NC_010506.1"/>
</dbReference>
<dbReference type="eggNOG" id="COG2604">
    <property type="taxonomic scope" value="Bacteria"/>
</dbReference>
<dbReference type="SUPFAM" id="SSF48452">
    <property type="entry name" value="TPR-like"/>
    <property type="match status" value="1"/>
</dbReference>
<name>B1KLD6_SHEWM</name>
<sequence>MYLAESNIKNTFSISPFDEYYLPSVNRKMFDTIDSKTQYDKKFKKDFAKEDMLQIIVGMDSGLLVNYLLEQGIPDGSVFIFIELNPVLSLLNIDIPKELIDKLYIYSLEDFQSNFPSTSYGIYLLKNNFKHYRSLAATSSHLPEYSILNTQVVKMLEAEHLEQMLSSSQKKYFEQQFKNVSENMLPASLLANQFNGKSCLVVAGGPSLDENLNWIKSNHQKLFIIAVSRVAGKLASEGITPHVIVSVDPYDFSFEVNRDMMALAESSLFVNSFHVSSRLLGQWEGKSLFMDCQYPWQLESKGNIETLGPTVTNASVHLATKMGFSRIILTGVDLCFTDDGFTHTKGSVEAKIGPNLGIMGEWIETYEGRKAETVTQLKLAMESLANETSQNPKIEYLNLSLKAAKVKGISYKDTNEIQLQLNNITPSELLESIPNLTIQERKQNNLTSKKEFSRLSDTLIDIIGLSKKALKLNTQLKDENITVKQGSENTAEIDLLDKKINQSYSSVAKLIKTYGLAEFSDFLTTKKTDEWNKNHVHQMTDHYYQAFIVVAEQLQELVSDTQIRLDHRIDELSSIPDFSTLTEFWRKDLQHGRVNIWLSAHKNWQQGDEYKDSAELVEKNTQLIKNITNEYIEQLAITPKEYIETVKESASMENVFEKIIVLIRDNDHTALVKMAKNLQKLSDNSDEAKRLYHLTYCHQLQLEKNETEALQVLLNLDEKLQTEIELKQISLLALKTGQIDVAEYALTQLTKCSEDYIPQHAHVLKLLGRFEESINAYLDYLNKYPEDVTTWLKLGLFMIEVKELESAKTAFYHALQADPNNQTAQSYLKKLQN</sequence>